<dbReference type="eggNOG" id="ENOG502RKW9">
    <property type="taxonomic scope" value="Eukaryota"/>
</dbReference>
<accession>M3CJ34</accession>
<gene>
    <name evidence="1" type="ORF">SEPMUDRAFT_148983</name>
</gene>
<proteinExistence type="predicted"/>
<dbReference type="OrthoDB" id="2129069at2759"/>
<dbReference type="Proteomes" id="UP000016931">
    <property type="component" value="Unassembled WGS sequence"/>
</dbReference>
<organism evidence="1 2">
    <name type="scientific">Sphaerulina musiva (strain SO2202)</name>
    <name type="common">Poplar stem canker fungus</name>
    <name type="synonym">Septoria musiva</name>
    <dbReference type="NCBI Taxonomy" id="692275"/>
    <lineage>
        <taxon>Eukaryota</taxon>
        <taxon>Fungi</taxon>
        <taxon>Dikarya</taxon>
        <taxon>Ascomycota</taxon>
        <taxon>Pezizomycotina</taxon>
        <taxon>Dothideomycetes</taxon>
        <taxon>Dothideomycetidae</taxon>
        <taxon>Mycosphaerellales</taxon>
        <taxon>Mycosphaerellaceae</taxon>
        <taxon>Sphaerulina</taxon>
    </lineage>
</organism>
<dbReference type="EMBL" id="KB456263">
    <property type="protein sequence ID" value="EMF13808.1"/>
    <property type="molecule type" value="Genomic_DNA"/>
</dbReference>
<name>M3CJ34_SPHMS</name>
<protein>
    <submittedName>
        <fullName evidence="1">Uncharacterized protein</fullName>
    </submittedName>
</protein>
<dbReference type="GeneID" id="27902403"/>
<evidence type="ECO:0000313" key="1">
    <source>
        <dbReference type="EMBL" id="EMF13808.1"/>
    </source>
</evidence>
<dbReference type="STRING" id="692275.M3CJ34"/>
<keyword evidence="2" id="KW-1185">Reference proteome</keyword>
<evidence type="ECO:0000313" key="2">
    <source>
        <dbReference type="Proteomes" id="UP000016931"/>
    </source>
</evidence>
<dbReference type="AlphaFoldDB" id="M3CJ34"/>
<dbReference type="OMA" id="IGSAYTH"/>
<dbReference type="RefSeq" id="XP_016761929.1">
    <property type="nucleotide sequence ID" value="XM_016905266.1"/>
</dbReference>
<dbReference type="HOGENOM" id="CLU_819320_0_0_1"/>
<sequence length="339" mass="37606">MHLADMMATPPAPTLFCNSLRRRPSFASAIPTLLRQSRFVVRGISASLLLLPPPIPTDCSLHMPGIGSAYTHNLVEQLLDTHDVAVPITWEVHPQAGHTRPTRHLRFLLLSPSALLDAKLDTTIERIRHFSFLTTEPIAIIFLLNPPRETSFRSAKHLGQTAIELSSDRVDGVLGYVKLQAEMMNRSDLPHIPILPLNHLVGLEPLLSKHAALHTEHQPGRQHDDAAAAATSRQLMQFCTLRQPMQEFTANVLSDTFDNLQDIAKTMVTEPTTPYSSSPTAIAAFALNVLSQDCDENGTLRPPSDDATPQGKLRMLKGILGEVETAEMVEFWREEYQVD</sequence>
<reference evidence="1 2" key="1">
    <citation type="journal article" date="2012" name="PLoS Pathog.">
        <title>Diverse lifestyles and strategies of plant pathogenesis encoded in the genomes of eighteen Dothideomycetes fungi.</title>
        <authorList>
            <person name="Ohm R.A."/>
            <person name="Feau N."/>
            <person name="Henrissat B."/>
            <person name="Schoch C.L."/>
            <person name="Horwitz B.A."/>
            <person name="Barry K.W."/>
            <person name="Condon B.J."/>
            <person name="Copeland A.C."/>
            <person name="Dhillon B."/>
            <person name="Glaser F."/>
            <person name="Hesse C.N."/>
            <person name="Kosti I."/>
            <person name="LaButti K."/>
            <person name="Lindquist E.A."/>
            <person name="Lucas S."/>
            <person name="Salamov A.A."/>
            <person name="Bradshaw R.E."/>
            <person name="Ciuffetti L."/>
            <person name="Hamelin R.C."/>
            <person name="Kema G.H.J."/>
            <person name="Lawrence C."/>
            <person name="Scott J.A."/>
            <person name="Spatafora J.W."/>
            <person name="Turgeon B.G."/>
            <person name="de Wit P.J.G.M."/>
            <person name="Zhong S."/>
            <person name="Goodwin S.B."/>
            <person name="Grigoriev I.V."/>
        </authorList>
    </citation>
    <scope>NUCLEOTIDE SEQUENCE [LARGE SCALE GENOMIC DNA]</scope>
    <source>
        <strain evidence="1 2">SO2202</strain>
    </source>
</reference>